<accession>A0A9D9DCT0</accession>
<name>A0A9D9DCT0_9GAMM</name>
<gene>
    <name evidence="2" type="ORF">IAB19_06400</name>
</gene>
<reference evidence="2" key="2">
    <citation type="journal article" date="2021" name="PeerJ">
        <title>Extensive microbial diversity within the chicken gut microbiome revealed by metagenomics and culture.</title>
        <authorList>
            <person name="Gilroy R."/>
            <person name="Ravi A."/>
            <person name="Getino M."/>
            <person name="Pursley I."/>
            <person name="Horton D.L."/>
            <person name="Alikhan N.F."/>
            <person name="Baker D."/>
            <person name="Gharbi K."/>
            <person name="Hall N."/>
            <person name="Watson M."/>
            <person name="Adriaenssens E.M."/>
            <person name="Foster-Nyarko E."/>
            <person name="Jarju S."/>
            <person name="Secka A."/>
            <person name="Antonio M."/>
            <person name="Oren A."/>
            <person name="Chaudhuri R.R."/>
            <person name="La Ragione R."/>
            <person name="Hildebrand F."/>
            <person name="Pallen M.J."/>
        </authorList>
    </citation>
    <scope>NUCLEOTIDE SEQUENCE</scope>
    <source>
        <strain evidence="2">17213</strain>
    </source>
</reference>
<sequence length="220" mass="23070">MPFNPLRTIWQLRPGIKPPFGGTDEAAEAGQVEQAQPAQPAKPAQPEPQVSADHPAASAAAPVLSTEAAPTPEPGGVNHAKLEQDAAQIVQQAKAAEQHRREELVKAQQAAKAKADAQAQAAKAQTAAQPQPVQTAGPACTLYISPGLNTLSYLEGLKAFMHKKGVRIEPFIRGQAVAQPALVLLSPGDLPPAGAMCFVPDENKAALWAFLKQQLPQLAS</sequence>
<evidence type="ECO:0000313" key="2">
    <source>
        <dbReference type="EMBL" id="MBO8415992.1"/>
    </source>
</evidence>
<organism evidence="2 3">
    <name type="scientific">Candidatus Avisuccinivibrio stercorigallinarum</name>
    <dbReference type="NCBI Taxonomy" id="2840704"/>
    <lineage>
        <taxon>Bacteria</taxon>
        <taxon>Pseudomonadati</taxon>
        <taxon>Pseudomonadota</taxon>
        <taxon>Gammaproteobacteria</taxon>
        <taxon>Aeromonadales</taxon>
        <taxon>Succinivibrionaceae</taxon>
        <taxon>Succinivibrionaceae incertae sedis</taxon>
        <taxon>Candidatus Avisuccinivibrio</taxon>
    </lineage>
</organism>
<protein>
    <submittedName>
        <fullName evidence="2">Uncharacterized protein</fullName>
    </submittedName>
</protein>
<dbReference type="AlphaFoldDB" id="A0A9D9DCT0"/>
<evidence type="ECO:0000256" key="1">
    <source>
        <dbReference type="SAM" id="MobiDB-lite"/>
    </source>
</evidence>
<proteinExistence type="predicted"/>
<feature type="compositionally biased region" description="Low complexity" evidence="1">
    <location>
        <begin position="28"/>
        <end position="70"/>
    </location>
</feature>
<dbReference type="EMBL" id="JADINH010000133">
    <property type="protein sequence ID" value="MBO8415992.1"/>
    <property type="molecule type" value="Genomic_DNA"/>
</dbReference>
<reference evidence="2" key="1">
    <citation type="submission" date="2020-10" db="EMBL/GenBank/DDBJ databases">
        <authorList>
            <person name="Gilroy R."/>
        </authorList>
    </citation>
    <scope>NUCLEOTIDE SEQUENCE</scope>
    <source>
        <strain evidence="2">17213</strain>
    </source>
</reference>
<dbReference type="Proteomes" id="UP000823631">
    <property type="component" value="Unassembled WGS sequence"/>
</dbReference>
<comment type="caution">
    <text evidence="2">The sequence shown here is derived from an EMBL/GenBank/DDBJ whole genome shotgun (WGS) entry which is preliminary data.</text>
</comment>
<evidence type="ECO:0000313" key="3">
    <source>
        <dbReference type="Proteomes" id="UP000823631"/>
    </source>
</evidence>
<feature type="region of interest" description="Disordered" evidence="1">
    <location>
        <begin position="1"/>
        <end position="109"/>
    </location>
</feature>
<feature type="compositionally biased region" description="Basic and acidic residues" evidence="1">
    <location>
        <begin position="96"/>
        <end position="105"/>
    </location>
</feature>